<evidence type="ECO:0000313" key="1">
    <source>
        <dbReference type="EMBL" id="GBM52254.1"/>
    </source>
</evidence>
<dbReference type="Proteomes" id="UP000499080">
    <property type="component" value="Unassembled WGS sequence"/>
</dbReference>
<protein>
    <submittedName>
        <fullName evidence="1">Uncharacterized protein</fullName>
    </submittedName>
</protein>
<comment type="caution">
    <text evidence="1">The sequence shown here is derived from an EMBL/GenBank/DDBJ whole genome shotgun (WGS) entry which is preliminary data.</text>
</comment>
<keyword evidence="2" id="KW-1185">Reference proteome</keyword>
<dbReference type="AlphaFoldDB" id="A0A4Y2GJN5"/>
<organism evidence="1 2">
    <name type="scientific">Araneus ventricosus</name>
    <name type="common">Orbweaver spider</name>
    <name type="synonym">Epeira ventricosa</name>
    <dbReference type="NCBI Taxonomy" id="182803"/>
    <lineage>
        <taxon>Eukaryota</taxon>
        <taxon>Metazoa</taxon>
        <taxon>Ecdysozoa</taxon>
        <taxon>Arthropoda</taxon>
        <taxon>Chelicerata</taxon>
        <taxon>Arachnida</taxon>
        <taxon>Araneae</taxon>
        <taxon>Araneomorphae</taxon>
        <taxon>Entelegynae</taxon>
        <taxon>Araneoidea</taxon>
        <taxon>Araneidae</taxon>
        <taxon>Araneus</taxon>
    </lineage>
</organism>
<accession>A0A4Y2GJN5</accession>
<sequence>MDLYQSAPYQSLAPTKHRVKKCLDEEERDLLSFFLNLGEFFIGIPRISSYKTTLQLGPYSLDNVKVWGLAWPVKECHMTMEEPVLDVLGSVLWVIILLENESKTKRIACMWTHGVLKDVFILKLIYDSLNPPQETHAKARDASQTMTFPPPYFIVGIWYLGSK</sequence>
<gene>
    <name evidence="1" type="ORF">AVEN_39768_1</name>
</gene>
<dbReference type="OrthoDB" id="6466423at2759"/>
<evidence type="ECO:0000313" key="2">
    <source>
        <dbReference type="Proteomes" id="UP000499080"/>
    </source>
</evidence>
<reference evidence="1 2" key="1">
    <citation type="journal article" date="2019" name="Sci. Rep.">
        <title>Orb-weaving spider Araneus ventricosus genome elucidates the spidroin gene catalogue.</title>
        <authorList>
            <person name="Kono N."/>
            <person name="Nakamura H."/>
            <person name="Ohtoshi R."/>
            <person name="Moran D.A.P."/>
            <person name="Shinohara A."/>
            <person name="Yoshida Y."/>
            <person name="Fujiwara M."/>
            <person name="Mori M."/>
            <person name="Tomita M."/>
            <person name="Arakawa K."/>
        </authorList>
    </citation>
    <scope>NUCLEOTIDE SEQUENCE [LARGE SCALE GENOMIC DNA]</scope>
</reference>
<proteinExistence type="predicted"/>
<name>A0A4Y2GJN5_ARAVE</name>
<dbReference type="EMBL" id="BGPR01001371">
    <property type="protein sequence ID" value="GBM52254.1"/>
    <property type="molecule type" value="Genomic_DNA"/>
</dbReference>